<reference evidence="1" key="1">
    <citation type="submission" date="2021-11" db="EMBL/GenBank/DDBJ databases">
        <authorList>
            <person name="Schell T."/>
        </authorList>
    </citation>
    <scope>NUCLEOTIDE SEQUENCE</scope>
    <source>
        <strain evidence="1">M5</strain>
    </source>
</reference>
<dbReference type="Pfam" id="PF05380">
    <property type="entry name" value="Peptidase_A17"/>
    <property type="match status" value="1"/>
</dbReference>
<dbReference type="EMBL" id="CAKKLH010000060">
    <property type="protein sequence ID" value="CAH0101558.1"/>
    <property type="molecule type" value="Genomic_DNA"/>
</dbReference>
<dbReference type="PANTHER" id="PTHR22955">
    <property type="entry name" value="RETROTRANSPOSON"/>
    <property type="match status" value="1"/>
</dbReference>
<dbReference type="OrthoDB" id="6370417at2759"/>
<dbReference type="InterPro" id="IPR008042">
    <property type="entry name" value="Retrotrans_Pao"/>
</dbReference>
<evidence type="ECO:0000313" key="2">
    <source>
        <dbReference type="Proteomes" id="UP000789390"/>
    </source>
</evidence>
<dbReference type="Proteomes" id="UP000789390">
    <property type="component" value="Unassembled WGS sequence"/>
</dbReference>
<comment type="caution">
    <text evidence="1">The sequence shown here is derived from an EMBL/GenBank/DDBJ whole genome shotgun (WGS) entry which is preliminary data.</text>
</comment>
<name>A0A8J2RG36_9CRUS</name>
<keyword evidence="2" id="KW-1185">Reference proteome</keyword>
<dbReference type="AlphaFoldDB" id="A0A8J2RG36"/>
<organism evidence="1 2">
    <name type="scientific">Daphnia galeata</name>
    <dbReference type="NCBI Taxonomy" id="27404"/>
    <lineage>
        <taxon>Eukaryota</taxon>
        <taxon>Metazoa</taxon>
        <taxon>Ecdysozoa</taxon>
        <taxon>Arthropoda</taxon>
        <taxon>Crustacea</taxon>
        <taxon>Branchiopoda</taxon>
        <taxon>Diplostraca</taxon>
        <taxon>Cladocera</taxon>
        <taxon>Anomopoda</taxon>
        <taxon>Daphniidae</taxon>
        <taxon>Daphnia</taxon>
    </lineage>
</organism>
<gene>
    <name evidence="1" type="ORF">DGAL_LOCUS3893</name>
</gene>
<protein>
    <submittedName>
        <fullName evidence="1">Uncharacterized protein</fullName>
    </submittedName>
</protein>
<proteinExistence type="predicted"/>
<accession>A0A8J2RG36</accession>
<dbReference type="PANTHER" id="PTHR22955:SF65">
    <property type="entry name" value="INTEGRASE CATALYTIC DOMAIN-CONTAINING PROTEIN"/>
    <property type="match status" value="1"/>
</dbReference>
<evidence type="ECO:0000313" key="1">
    <source>
        <dbReference type="EMBL" id="CAH0101558.1"/>
    </source>
</evidence>
<sequence>MKSSTLSTILKIAAAADSHLISSVTLGIAQAPSKNFARKGPFDNFSAKSFKWSGIRKAATVKNHCVPSLHSDCSGDPVRKASNNNADEAFFASFIILRIGALWSRLVLIRGRCYFALLVRQAPISQLLMAADSSGITLSSSREVLAFVPESDRNQPRLNLDLDDLPTKRTFPVSTLYDPLEFLSPIFLSAKRILQELWLVGVDWDQPIPDTIMQQLNRWPTSLNTLKDFKSRVAPLRPLTVPKLERSLNLHFVSQSTKSSIENSRPIEWRHVPGVKNPTDECSRGLFPAEIMESDRWLTGPAFLKQEENNWPQPITLTEPNEDDPEVSANKWVGGLYGPLMKTGSALCWINPLTMLKSAEQRNGSSLNVKAIQQASKRYIRSAELECYPNEMTALEQNRLLKSSSPLLKLSPQIENVVLNKAFIRHSQDLSMPF</sequence>